<reference evidence="3" key="1">
    <citation type="journal article" date="2011" name="Nature">
        <title>Genome sequence and analysis of the tuber crop potato.</title>
        <authorList>
            <consortium name="The Potato Genome Sequencing Consortium"/>
        </authorList>
    </citation>
    <scope>NUCLEOTIDE SEQUENCE [LARGE SCALE GENOMIC DNA]</scope>
    <source>
        <strain evidence="3">cv. DM1-3 516 R44</strain>
    </source>
</reference>
<evidence type="ECO:0000313" key="3">
    <source>
        <dbReference type="Proteomes" id="UP000011115"/>
    </source>
</evidence>
<feature type="region of interest" description="Disordered" evidence="1">
    <location>
        <begin position="24"/>
        <end position="73"/>
    </location>
</feature>
<dbReference type="Gramene" id="PGSC0003DMT400093090">
    <property type="protein sequence ID" value="PGSC0003DMT400093090"/>
    <property type="gene ID" value="PGSC0003DMG400042661"/>
</dbReference>
<sequence length="224" mass="24123">MARPKLPIKGPALRKKAKGIIIVAEVTPPQATRPKHPQRSVEGNGKKQLLASSSSSSSNNMGINLTHLPSSRIPTLATPPTPTTSLAPKVPLAPAHLPHYMNGIKVASLQTILEENRLSSDGVRDREEEKCVNGIGRLRKVRIEAEYTKDEAERRKKARVDNSLVVDVEAMEADTKSTPALQPTGIPSSSTSTASVPVTTSYTPLPQAMIFKMGNLAYSADMRA</sequence>
<proteinExistence type="predicted"/>
<dbReference type="HOGENOM" id="CLU_1236860_0_0_1"/>
<feature type="compositionally biased region" description="Low complexity" evidence="1">
    <location>
        <begin position="183"/>
        <end position="196"/>
    </location>
</feature>
<dbReference type="Proteomes" id="UP000011115">
    <property type="component" value="Unassembled WGS sequence"/>
</dbReference>
<accession>M1DR85</accession>
<reference evidence="2" key="2">
    <citation type="submission" date="2015-06" db="UniProtKB">
        <authorList>
            <consortium name="EnsemblPlants"/>
        </authorList>
    </citation>
    <scope>IDENTIFICATION</scope>
    <source>
        <strain evidence="2">DM1-3 516 R44</strain>
    </source>
</reference>
<feature type="compositionally biased region" description="Polar residues" evidence="1">
    <location>
        <begin position="59"/>
        <end position="73"/>
    </location>
</feature>
<keyword evidence="3" id="KW-1185">Reference proteome</keyword>
<dbReference type="InParanoid" id="M1DR85"/>
<dbReference type="AlphaFoldDB" id="M1DR85"/>
<dbReference type="PaxDb" id="4113-PGSC0003DMT400093090"/>
<name>M1DR85_SOLTU</name>
<dbReference type="EnsemblPlants" id="PGSC0003DMT400093090">
    <property type="protein sequence ID" value="PGSC0003DMT400093090"/>
    <property type="gene ID" value="PGSC0003DMG400042661"/>
</dbReference>
<protein>
    <submittedName>
        <fullName evidence="2">Uncharacterized protein</fullName>
    </submittedName>
</protein>
<evidence type="ECO:0000313" key="2">
    <source>
        <dbReference type="EnsemblPlants" id="PGSC0003DMT400093090"/>
    </source>
</evidence>
<evidence type="ECO:0000256" key="1">
    <source>
        <dbReference type="SAM" id="MobiDB-lite"/>
    </source>
</evidence>
<feature type="region of interest" description="Disordered" evidence="1">
    <location>
        <begin position="174"/>
        <end position="196"/>
    </location>
</feature>
<organism evidence="2 3">
    <name type="scientific">Solanum tuberosum</name>
    <name type="common">Potato</name>
    <dbReference type="NCBI Taxonomy" id="4113"/>
    <lineage>
        <taxon>Eukaryota</taxon>
        <taxon>Viridiplantae</taxon>
        <taxon>Streptophyta</taxon>
        <taxon>Embryophyta</taxon>
        <taxon>Tracheophyta</taxon>
        <taxon>Spermatophyta</taxon>
        <taxon>Magnoliopsida</taxon>
        <taxon>eudicotyledons</taxon>
        <taxon>Gunneridae</taxon>
        <taxon>Pentapetalae</taxon>
        <taxon>asterids</taxon>
        <taxon>lamiids</taxon>
        <taxon>Solanales</taxon>
        <taxon>Solanaceae</taxon>
        <taxon>Solanoideae</taxon>
        <taxon>Solaneae</taxon>
        <taxon>Solanum</taxon>
    </lineage>
</organism>